<gene>
    <name evidence="7" type="ORF">THMIRHAS_06620</name>
</gene>
<dbReference type="EMBL" id="AP021889">
    <property type="protein sequence ID" value="BBP45289.1"/>
    <property type="molecule type" value="Genomic_DNA"/>
</dbReference>
<dbReference type="Pfam" id="PF04932">
    <property type="entry name" value="Wzy_C"/>
    <property type="match status" value="1"/>
</dbReference>
<dbReference type="GO" id="GO:0016020">
    <property type="term" value="C:membrane"/>
    <property type="evidence" value="ECO:0007669"/>
    <property type="project" value="UniProtKB-SubCell"/>
</dbReference>
<evidence type="ECO:0000256" key="2">
    <source>
        <dbReference type="ARBA" id="ARBA00022692"/>
    </source>
</evidence>
<keyword evidence="8" id="KW-1185">Reference proteome</keyword>
<dbReference type="AlphaFoldDB" id="A0A6F8PT55"/>
<dbReference type="PANTHER" id="PTHR37422:SF13">
    <property type="entry name" value="LIPOPOLYSACCHARIDE BIOSYNTHESIS PROTEIN PA4999-RELATED"/>
    <property type="match status" value="1"/>
</dbReference>
<dbReference type="InterPro" id="IPR051533">
    <property type="entry name" value="WaaL-like"/>
</dbReference>
<evidence type="ECO:0000256" key="5">
    <source>
        <dbReference type="SAM" id="Phobius"/>
    </source>
</evidence>
<feature type="transmembrane region" description="Helical" evidence="5">
    <location>
        <begin position="142"/>
        <end position="159"/>
    </location>
</feature>
<keyword evidence="4 5" id="KW-0472">Membrane</keyword>
<comment type="subcellular location">
    <subcellularLocation>
        <location evidence="1">Membrane</location>
        <topology evidence="1">Multi-pass membrane protein</topology>
    </subcellularLocation>
</comment>
<sequence length="380" mass="41853">MLFTLLILVQIWALAQAWLLPTQDIDQNLQYIMLGIAYSTFFVLLLAHFANRNALNKLIITLIVGGTIQAFIGAATVLNLIDPLFTSLANQPSAHGTYINRNHFAGYLLMTIALAIGLLLAQRDNRDWSWKNLIELLTSYKMLIRLALIIMVIGLVMSHSRMGNAAFVIALSIIGAFFILKTATHRIRNSLLLLSFILIDIMIISQFFGLEQLKDRLTQTQITVSEQQGKLLLTINDLRSPINQNSVQLLEQAPFVGKGAGSFENAFKPLAGPNYGGRIDHAHNDYLEFWIEYGVIGILPLGVFLLGALGMAIKAIRNQKSTYRSGIGLGSSMALIAIALHSATDFNLHIPANALTLISVCAIAVLAAMHKNPKHRRSAE</sequence>
<keyword evidence="2 5" id="KW-0812">Transmembrane</keyword>
<evidence type="ECO:0000256" key="4">
    <source>
        <dbReference type="ARBA" id="ARBA00023136"/>
    </source>
</evidence>
<dbReference type="Proteomes" id="UP000501726">
    <property type="component" value="Chromosome"/>
</dbReference>
<feature type="transmembrane region" description="Helical" evidence="5">
    <location>
        <begin position="104"/>
        <end position="121"/>
    </location>
</feature>
<accession>A0A6F8PT55</accession>
<name>A0A6F8PT55_9GAMM</name>
<feature type="transmembrane region" description="Helical" evidence="5">
    <location>
        <begin position="191"/>
        <end position="210"/>
    </location>
</feature>
<keyword evidence="3 5" id="KW-1133">Transmembrane helix</keyword>
<evidence type="ECO:0000313" key="7">
    <source>
        <dbReference type="EMBL" id="BBP45289.1"/>
    </source>
</evidence>
<feature type="transmembrane region" description="Helical" evidence="5">
    <location>
        <begin position="293"/>
        <end position="313"/>
    </location>
</feature>
<evidence type="ECO:0000256" key="1">
    <source>
        <dbReference type="ARBA" id="ARBA00004141"/>
    </source>
</evidence>
<feature type="domain" description="O-antigen ligase-related" evidence="6">
    <location>
        <begin position="146"/>
        <end position="299"/>
    </location>
</feature>
<feature type="transmembrane region" description="Helical" evidence="5">
    <location>
        <begin position="59"/>
        <end position="81"/>
    </location>
</feature>
<evidence type="ECO:0000256" key="3">
    <source>
        <dbReference type="ARBA" id="ARBA00022989"/>
    </source>
</evidence>
<reference evidence="8" key="1">
    <citation type="submission" date="2019-11" db="EMBL/GenBank/DDBJ databases">
        <title>Isolation and characterization of two novel species in the genus Thiomicrorhabdus.</title>
        <authorList>
            <person name="Mochizuki J."/>
            <person name="Kojima H."/>
            <person name="Fukui M."/>
        </authorList>
    </citation>
    <scope>NUCLEOTIDE SEQUENCE [LARGE SCALE GENOMIC DNA]</scope>
    <source>
        <strain evidence="8">aks77</strain>
    </source>
</reference>
<evidence type="ECO:0000313" key="8">
    <source>
        <dbReference type="Proteomes" id="UP000501726"/>
    </source>
</evidence>
<feature type="transmembrane region" description="Helical" evidence="5">
    <location>
        <begin position="325"/>
        <end position="344"/>
    </location>
</feature>
<dbReference type="KEGG" id="tse:THMIRHAS_06620"/>
<feature type="transmembrane region" description="Helical" evidence="5">
    <location>
        <begin position="350"/>
        <end position="369"/>
    </location>
</feature>
<organism evidence="7 8">
    <name type="scientific">Thiosulfatimonas sediminis</name>
    <dbReference type="NCBI Taxonomy" id="2675054"/>
    <lineage>
        <taxon>Bacteria</taxon>
        <taxon>Pseudomonadati</taxon>
        <taxon>Pseudomonadota</taxon>
        <taxon>Gammaproteobacteria</taxon>
        <taxon>Thiotrichales</taxon>
        <taxon>Piscirickettsiaceae</taxon>
        <taxon>Thiosulfatimonas</taxon>
    </lineage>
</organism>
<feature type="transmembrane region" description="Helical" evidence="5">
    <location>
        <begin position="165"/>
        <end position="184"/>
    </location>
</feature>
<protein>
    <submittedName>
        <fullName evidence="7">Polymerase</fullName>
    </submittedName>
</protein>
<feature type="transmembrane region" description="Helical" evidence="5">
    <location>
        <begin position="29"/>
        <end position="47"/>
    </location>
</feature>
<dbReference type="RefSeq" id="WP_173270879.1">
    <property type="nucleotide sequence ID" value="NZ_AP021889.1"/>
</dbReference>
<proteinExistence type="predicted"/>
<dbReference type="PANTHER" id="PTHR37422">
    <property type="entry name" value="TEICHURONIC ACID BIOSYNTHESIS PROTEIN TUAE"/>
    <property type="match status" value="1"/>
</dbReference>
<dbReference type="InterPro" id="IPR007016">
    <property type="entry name" value="O-antigen_ligase-rel_domated"/>
</dbReference>
<evidence type="ECO:0000259" key="6">
    <source>
        <dbReference type="Pfam" id="PF04932"/>
    </source>
</evidence>